<dbReference type="EMBL" id="QGMZ01000012">
    <property type="protein sequence ID" value="PWR75174.1"/>
    <property type="molecule type" value="Genomic_DNA"/>
</dbReference>
<gene>
    <name evidence="7" type="ORF">DLD82_06220</name>
</gene>
<keyword evidence="4 5" id="KW-0472">Membrane</keyword>
<name>A0A2V2N512_9EURY</name>
<dbReference type="Pfam" id="PF01061">
    <property type="entry name" value="ABC2_membrane"/>
    <property type="match status" value="1"/>
</dbReference>
<protein>
    <submittedName>
        <fullName evidence="7">ABC transporter permease</fullName>
    </submittedName>
</protein>
<evidence type="ECO:0000256" key="3">
    <source>
        <dbReference type="ARBA" id="ARBA00022989"/>
    </source>
</evidence>
<evidence type="ECO:0000256" key="2">
    <source>
        <dbReference type="ARBA" id="ARBA00022692"/>
    </source>
</evidence>
<feature type="transmembrane region" description="Helical" evidence="5">
    <location>
        <begin position="203"/>
        <end position="225"/>
    </location>
</feature>
<organism evidence="7 8">
    <name type="scientific">Methanospirillum stamsii</name>
    <dbReference type="NCBI Taxonomy" id="1277351"/>
    <lineage>
        <taxon>Archaea</taxon>
        <taxon>Methanobacteriati</taxon>
        <taxon>Methanobacteriota</taxon>
        <taxon>Stenosarchaea group</taxon>
        <taxon>Methanomicrobia</taxon>
        <taxon>Methanomicrobiales</taxon>
        <taxon>Methanospirillaceae</taxon>
        <taxon>Methanospirillum</taxon>
    </lineage>
</organism>
<dbReference type="Proteomes" id="UP000245934">
    <property type="component" value="Unassembled WGS sequence"/>
</dbReference>
<feature type="domain" description="ABC transmembrane type-2" evidence="6">
    <location>
        <begin position="31"/>
        <end position="258"/>
    </location>
</feature>
<dbReference type="InterPro" id="IPR000412">
    <property type="entry name" value="ABC_2_transport"/>
</dbReference>
<dbReference type="PIRSF" id="PIRSF006648">
    <property type="entry name" value="DrrB"/>
    <property type="match status" value="1"/>
</dbReference>
<dbReference type="GeneID" id="97609018"/>
<dbReference type="PANTHER" id="PTHR43229:SF2">
    <property type="entry name" value="NODULATION PROTEIN J"/>
    <property type="match status" value="1"/>
</dbReference>
<dbReference type="GO" id="GO:0140359">
    <property type="term" value="F:ABC-type transporter activity"/>
    <property type="evidence" value="ECO:0007669"/>
    <property type="project" value="InterPro"/>
</dbReference>
<dbReference type="AlphaFoldDB" id="A0A2V2N512"/>
<dbReference type="RefSeq" id="WP_109940252.1">
    <property type="nucleotide sequence ID" value="NZ_CP176366.1"/>
</dbReference>
<keyword evidence="8" id="KW-1185">Reference proteome</keyword>
<comment type="subcellular location">
    <subcellularLocation>
        <location evidence="1">Membrane</location>
        <topology evidence="1">Multi-pass membrane protein</topology>
    </subcellularLocation>
</comment>
<feature type="transmembrane region" description="Helical" evidence="5">
    <location>
        <begin position="232"/>
        <end position="252"/>
    </location>
</feature>
<evidence type="ECO:0000256" key="5">
    <source>
        <dbReference type="SAM" id="Phobius"/>
    </source>
</evidence>
<evidence type="ECO:0000313" key="8">
    <source>
        <dbReference type="Proteomes" id="UP000245934"/>
    </source>
</evidence>
<dbReference type="InterPro" id="IPR047817">
    <property type="entry name" value="ABC2_TM_bact-type"/>
</dbReference>
<evidence type="ECO:0000256" key="4">
    <source>
        <dbReference type="ARBA" id="ARBA00023136"/>
    </source>
</evidence>
<keyword evidence="2 5" id="KW-0812">Transmembrane</keyword>
<feature type="transmembrane region" description="Helical" evidence="5">
    <location>
        <begin position="67"/>
        <end position="90"/>
    </location>
</feature>
<dbReference type="PRINTS" id="PR00164">
    <property type="entry name" value="ABC2TRNSPORT"/>
</dbReference>
<comment type="caution">
    <text evidence="7">The sequence shown here is derived from an EMBL/GenBank/DDBJ whole genome shotgun (WGS) entry which is preliminary data.</text>
</comment>
<evidence type="ECO:0000256" key="1">
    <source>
        <dbReference type="ARBA" id="ARBA00004141"/>
    </source>
</evidence>
<dbReference type="InterPro" id="IPR013525">
    <property type="entry name" value="ABC2_TM"/>
</dbReference>
<accession>A0A2V2N512</accession>
<dbReference type="InterPro" id="IPR051784">
    <property type="entry name" value="Nod_factor_ABC_transporter"/>
</dbReference>
<sequence length="261" mass="28767">MKTHMHLRACLNGVFRVWLRNALVFRKNIRVNLIPPFIEPLLYLGAIGFGIGTYITDIDGLPYVRFIAPAILAASVMNASFFECAYGTYVRMYYQKTFDAILATPVTLKEVILGEIVWGATRGLISALSISIILFLFGLASPGGLLIAIPLSFIAGILFASIAACFSALSPSIDTISYPATLFIAPMFLFSGTFFPLHLLPQVVQYLALAFLPLTHVVSLTRALLTGTTDTMWALNMTWIAIGITVFSYLAIRLFERRLIV</sequence>
<keyword evidence="3 5" id="KW-1133">Transmembrane helix</keyword>
<feature type="transmembrane region" description="Helical" evidence="5">
    <location>
        <begin position="33"/>
        <end position="55"/>
    </location>
</feature>
<proteinExistence type="predicted"/>
<feature type="transmembrane region" description="Helical" evidence="5">
    <location>
        <begin position="176"/>
        <end position="197"/>
    </location>
</feature>
<dbReference type="GO" id="GO:0043190">
    <property type="term" value="C:ATP-binding cassette (ABC) transporter complex"/>
    <property type="evidence" value="ECO:0007669"/>
    <property type="project" value="InterPro"/>
</dbReference>
<feature type="transmembrane region" description="Helical" evidence="5">
    <location>
        <begin position="145"/>
        <end position="169"/>
    </location>
</feature>
<reference evidence="7 8" key="1">
    <citation type="submission" date="2018-05" db="EMBL/GenBank/DDBJ databases">
        <title>Draft genome of Methanospirillum stamsii Pt1.</title>
        <authorList>
            <person name="Dueholm M.S."/>
            <person name="Nielsen P.H."/>
            <person name="Bakmann L.F."/>
            <person name="Otzen D.E."/>
        </authorList>
    </citation>
    <scope>NUCLEOTIDE SEQUENCE [LARGE SCALE GENOMIC DNA]</scope>
    <source>
        <strain evidence="7 8">Pt1</strain>
    </source>
</reference>
<evidence type="ECO:0000259" key="6">
    <source>
        <dbReference type="PROSITE" id="PS51012"/>
    </source>
</evidence>
<dbReference type="PROSITE" id="PS51012">
    <property type="entry name" value="ABC_TM2"/>
    <property type="match status" value="1"/>
</dbReference>
<evidence type="ECO:0000313" key="7">
    <source>
        <dbReference type="EMBL" id="PWR75174.1"/>
    </source>
</evidence>
<feature type="transmembrane region" description="Helical" evidence="5">
    <location>
        <begin position="111"/>
        <end position="139"/>
    </location>
</feature>
<dbReference type="PANTHER" id="PTHR43229">
    <property type="entry name" value="NODULATION PROTEIN J"/>
    <property type="match status" value="1"/>
</dbReference>